<evidence type="ECO:0000256" key="2">
    <source>
        <dbReference type="ARBA" id="ARBA00022448"/>
    </source>
</evidence>
<keyword evidence="4 12" id="KW-0479">Metal-binding</keyword>
<gene>
    <name evidence="14" type="primary">nifJ</name>
    <name evidence="14" type="ORF">IAD28_06895</name>
</gene>
<reference evidence="14" key="2">
    <citation type="journal article" date="2021" name="PeerJ">
        <title>Extensive microbial diversity within the chicken gut microbiome revealed by metagenomics and culture.</title>
        <authorList>
            <person name="Gilroy R."/>
            <person name="Ravi A."/>
            <person name="Getino M."/>
            <person name="Pursley I."/>
            <person name="Horton D.L."/>
            <person name="Alikhan N.F."/>
            <person name="Baker D."/>
            <person name="Gharbi K."/>
            <person name="Hall N."/>
            <person name="Watson M."/>
            <person name="Adriaenssens E.M."/>
            <person name="Foster-Nyarko E."/>
            <person name="Jarju S."/>
            <person name="Secka A."/>
            <person name="Antonio M."/>
            <person name="Oren A."/>
            <person name="Chaudhuri R.R."/>
            <person name="La Ragione R."/>
            <person name="Hildebrand F."/>
            <person name="Pallen M.J."/>
        </authorList>
    </citation>
    <scope>NUCLEOTIDE SEQUENCE</scope>
    <source>
        <strain evidence="14">1370</strain>
    </source>
</reference>
<evidence type="ECO:0000313" key="14">
    <source>
        <dbReference type="EMBL" id="HIV11400.1"/>
    </source>
</evidence>
<protein>
    <recommendedName>
        <fullName evidence="9">Pyruvate:ferredoxin oxidoreductase</fullName>
        <ecNumber evidence="9">1.2.7.1</ecNumber>
    </recommendedName>
    <alternativeName>
        <fullName evidence="9">Pyruvate synthase</fullName>
    </alternativeName>
</protein>
<dbReference type="InterPro" id="IPR002869">
    <property type="entry name" value="Pyrv_flavodox_OxRed_cen"/>
</dbReference>
<dbReference type="Gene3D" id="3.30.70.20">
    <property type="match status" value="1"/>
</dbReference>
<feature type="binding site" evidence="12">
    <location>
        <position position="758"/>
    </location>
    <ligand>
        <name>[4Fe-4S] cluster</name>
        <dbReference type="ChEBI" id="CHEBI:49883"/>
        <label>2</label>
    </ligand>
</feature>
<comment type="catalytic activity">
    <reaction evidence="9">
        <text>2 oxidized [2Fe-2S]-[ferredoxin] + pyruvate + CoA = 2 reduced [2Fe-2S]-[ferredoxin] + acetyl-CoA + CO2 + H(+)</text>
        <dbReference type="Rhea" id="RHEA:12765"/>
        <dbReference type="Rhea" id="RHEA-COMP:10000"/>
        <dbReference type="Rhea" id="RHEA-COMP:10001"/>
        <dbReference type="ChEBI" id="CHEBI:15361"/>
        <dbReference type="ChEBI" id="CHEBI:15378"/>
        <dbReference type="ChEBI" id="CHEBI:16526"/>
        <dbReference type="ChEBI" id="CHEBI:33737"/>
        <dbReference type="ChEBI" id="CHEBI:33738"/>
        <dbReference type="ChEBI" id="CHEBI:57287"/>
        <dbReference type="ChEBI" id="CHEBI:57288"/>
        <dbReference type="EC" id="1.2.7.1"/>
    </reaction>
</comment>
<dbReference type="FunFam" id="3.40.50.920:FF:000007">
    <property type="entry name" value="Pyruvate:ferredoxin (Flavodoxin) oxidoreductase"/>
    <property type="match status" value="1"/>
</dbReference>
<dbReference type="AlphaFoldDB" id="A0A9D1NRB5"/>
<dbReference type="Gene3D" id="3.40.50.970">
    <property type="match status" value="2"/>
</dbReference>
<dbReference type="GO" id="GO:0022900">
    <property type="term" value="P:electron transport chain"/>
    <property type="evidence" value="ECO:0007669"/>
    <property type="project" value="InterPro"/>
</dbReference>
<dbReference type="FunFam" id="3.40.50.970:FF:000041">
    <property type="entry name" value="Pyruvate:ferredoxin (Flavodoxin) oxidoreductase"/>
    <property type="match status" value="1"/>
</dbReference>
<dbReference type="SMART" id="SM00890">
    <property type="entry name" value="EKR"/>
    <property type="match status" value="1"/>
</dbReference>
<evidence type="ECO:0000256" key="9">
    <source>
        <dbReference type="PIRNR" id="PIRNR000159"/>
    </source>
</evidence>
<evidence type="ECO:0000313" key="15">
    <source>
        <dbReference type="Proteomes" id="UP000823960"/>
    </source>
</evidence>
<feature type="domain" description="4Fe-4S ferredoxin-type" evidence="13">
    <location>
        <begin position="690"/>
        <end position="719"/>
    </location>
</feature>
<dbReference type="Pfam" id="PF12838">
    <property type="entry name" value="Fer4_7"/>
    <property type="match status" value="1"/>
</dbReference>
<feature type="site" description="Important for catalytic activity" evidence="11">
    <location>
        <position position="114"/>
    </location>
</feature>
<dbReference type="InterPro" id="IPR017900">
    <property type="entry name" value="4Fe4S_Fe_S_CS"/>
</dbReference>
<dbReference type="PANTHER" id="PTHR32154:SF0">
    <property type="entry name" value="PYRUVATE-FLAVODOXIN OXIDOREDUCTASE-RELATED"/>
    <property type="match status" value="1"/>
</dbReference>
<dbReference type="PROSITE" id="PS51379">
    <property type="entry name" value="4FE4S_FER_2"/>
    <property type="match status" value="2"/>
</dbReference>
<dbReference type="InterPro" id="IPR050722">
    <property type="entry name" value="Pyruvate:ferred/Flavod_OxRd"/>
</dbReference>
<organism evidence="14 15">
    <name type="scientific">Candidatus Faeciplasma avium</name>
    <dbReference type="NCBI Taxonomy" id="2840798"/>
    <lineage>
        <taxon>Bacteria</taxon>
        <taxon>Bacillati</taxon>
        <taxon>Bacillota</taxon>
        <taxon>Clostridia</taxon>
        <taxon>Eubacteriales</taxon>
        <taxon>Oscillospiraceae</taxon>
        <taxon>Oscillospiraceae incertae sedis</taxon>
        <taxon>Candidatus Faeciplasma</taxon>
    </lineage>
</organism>
<dbReference type="GO" id="GO:0006979">
    <property type="term" value="P:response to oxidative stress"/>
    <property type="evidence" value="ECO:0007669"/>
    <property type="project" value="TreeGrafter"/>
</dbReference>
<feature type="site" description="Important for catalytic activity" evidence="11">
    <location>
        <position position="31"/>
    </location>
</feature>
<feature type="binding site" evidence="12">
    <location>
        <position position="826"/>
    </location>
    <ligand>
        <name>[4Fe-4S] cluster</name>
        <dbReference type="ChEBI" id="CHEBI:49883"/>
        <label>3</label>
    </ligand>
</feature>
<feature type="binding site" evidence="12">
    <location>
        <position position="761"/>
    </location>
    <ligand>
        <name>[4Fe-4S] cluster</name>
        <dbReference type="ChEBI" id="CHEBI:49883"/>
        <label>2</label>
    </ligand>
</feature>
<feature type="binding site" evidence="10">
    <location>
        <position position="854"/>
    </location>
    <ligand>
        <name>thiamine diphosphate</name>
        <dbReference type="ChEBI" id="CHEBI:58937"/>
    </ligand>
</feature>
<dbReference type="GO" id="GO:0030976">
    <property type="term" value="F:thiamine pyrophosphate binding"/>
    <property type="evidence" value="ECO:0007669"/>
    <property type="project" value="InterPro"/>
</dbReference>
<comment type="cofactor">
    <cofactor evidence="12">
        <name>[4Fe-4S] cluster</name>
        <dbReference type="ChEBI" id="CHEBI:49883"/>
    </cofactor>
    <text evidence="12">Binds 3 [4Fe-4S] clusters per subunit.</text>
</comment>
<feature type="binding site" evidence="10">
    <location>
        <position position="64"/>
    </location>
    <ligand>
        <name>thiamine diphosphate</name>
        <dbReference type="ChEBI" id="CHEBI:58937"/>
    </ligand>
</feature>
<feature type="binding site" evidence="12">
    <location>
        <position position="829"/>
    </location>
    <ligand>
        <name>[4Fe-4S] cluster</name>
        <dbReference type="ChEBI" id="CHEBI:49883"/>
        <label>3</label>
    </ligand>
</feature>
<comment type="similarity">
    <text evidence="1 9">Belongs to the pyruvate:ferredoxin/flavodoxin oxidoreductase family.</text>
</comment>
<reference evidence="14" key="1">
    <citation type="submission" date="2020-10" db="EMBL/GenBank/DDBJ databases">
        <authorList>
            <person name="Gilroy R."/>
        </authorList>
    </citation>
    <scope>NUCLEOTIDE SEQUENCE</scope>
    <source>
        <strain evidence="14">1370</strain>
    </source>
</reference>
<dbReference type="InterPro" id="IPR011766">
    <property type="entry name" value="TPP_enzyme_TPP-bd"/>
</dbReference>
<evidence type="ECO:0000256" key="6">
    <source>
        <dbReference type="ARBA" id="ARBA00023002"/>
    </source>
</evidence>
<sequence length="1184" mass="129064">MARKMKTMDGNNAAAWAAYPFTEVAAIYPITPSSVMAEVTDAWSAKGQTNLFGTPVRVAEMQSEAGAAGTVHGSLSAGALTTTYTASQGLLLMIPNMYKIAGELLPCVIHVSARCVASHALNIFGDHSDVYACRQTGFAMLCSTNPQEVMDLGTIAHLSTIESRVPFLHFFDGFRTSHEIQKIETWDKEDVAELVDWRSLDDFRSRAINPEHPVLRGSAQNPDIFFQAREACNAYYDAVPGIVESYMKDVNRKIGTNYKLFNYYGAPDAEKVIIAMGSVCDTIEETIDYLNARGEKLGLVKVRLYRPFRADKLIEAIPATVKMISVLDRTKEPGSLGEPLYLDVVAALKGSAFKDVPVSSGRYGLGSKDTTPDQIKAVYDNCPYSGKRYWPRFTIGIEDDVTDLSLECGGKLDSAPAGTISCKFWGLGSDGTVGANKNSIKIIGDHTDKYAQAYFSYDSKKSGGVTVSHLRFGDTPIKSTYLINQADFVACHNESYITKYDMVQDVKPGGTFLLNCQWTVDELDERLPGQVKRYIAENNIKFYIINGIDIGKRIGLGSRINTVLQSAFFKLAGIIPIDEAIKYMKDAATASYSKKGEAIVKMNHDAIDAGCEGIVEVKVPESWKSCADTAMGMPAATGDNEALVKYVNNILIPCNAQQGDKLPVSAFIENADGTFPQGSAAFEKRGIAIDVPAWNSDNCIQCNFCSYVCPHAVIRPVIMTEAELEAAPELARKKAKPATGMPGYYFVMTISALDCTGCGSCVNVCPGKKGEKALSLRPLDEQLAEQEVFNYALTLADKPEVHEKFKETTVKGSQFKQPLLEFSGACAGCGETPYAKLITQLFGDRMYIANATGCSSIWGGSAPSTPYTTNKAGKGPAWANSLFEDNAEYGYGMFLAQNTIRQRNIAKLLEIEKTLECPECKAVIEEYLSTVEDGKANSAATDKLIEALPKIGTPLALEVLKDKDFLRKKSMWIFGGDGWAYDIGFGGLDHVIAQNEDINIFVFDTEVYSNTGGQSSKATPTGAIAQFAAAGKAIKKKDLAGIAMTYGYVYVAHVAMGADYNQCIKAIAEAESYHGPSLIIGYAPCINHGIKGGMSIAQTEEKKAVEAGYWHLYRYDPRLAAEGKNPFQLDSKAPTADYKDFIMGEVRYNSLARANPERAEKLFGAAVENAKNRYDYLVELAKNN</sequence>
<dbReference type="GO" id="GO:0019164">
    <property type="term" value="F:pyruvate synthase activity"/>
    <property type="evidence" value="ECO:0007669"/>
    <property type="project" value="UniProtKB-EC"/>
</dbReference>
<dbReference type="Pfam" id="PF01855">
    <property type="entry name" value="POR_N"/>
    <property type="match status" value="1"/>
</dbReference>
<dbReference type="CDD" id="cd07034">
    <property type="entry name" value="TPP_PYR_PFOR_IOR-alpha_like"/>
    <property type="match status" value="1"/>
</dbReference>
<feature type="binding site" evidence="12">
    <location>
        <position position="854"/>
    </location>
    <ligand>
        <name>[4Fe-4S] cluster</name>
        <dbReference type="ChEBI" id="CHEBI:49883"/>
        <label>3</label>
    </ligand>
</feature>
<dbReference type="PROSITE" id="PS00198">
    <property type="entry name" value="4FE4S_FER_1"/>
    <property type="match status" value="2"/>
</dbReference>
<dbReference type="SUPFAM" id="SSF53323">
    <property type="entry name" value="Pyruvate-ferredoxin oxidoreductase, PFOR, domain III"/>
    <property type="match status" value="1"/>
</dbReference>
<dbReference type="CDD" id="cd03377">
    <property type="entry name" value="TPP_PFOR_PNO"/>
    <property type="match status" value="1"/>
</dbReference>
<dbReference type="GO" id="GO:0005506">
    <property type="term" value="F:iron ion binding"/>
    <property type="evidence" value="ECO:0007669"/>
    <property type="project" value="InterPro"/>
</dbReference>
<dbReference type="GO" id="GO:0051539">
    <property type="term" value="F:4 iron, 4 sulfur cluster binding"/>
    <property type="evidence" value="ECO:0007669"/>
    <property type="project" value="UniProtKB-KW"/>
</dbReference>
<dbReference type="InterPro" id="IPR019456">
    <property type="entry name" value="Pyrv-flavodox_OxRtase_EKR"/>
</dbReference>
<evidence type="ECO:0000256" key="12">
    <source>
        <dbReference type="PIRSR" id="PIRSR000159-50"/>
    </source>
</evidence>
<feature type="domain" description="4Fe-4S ferredoxin-type" evidence="13">
    <location>
        <begin position="746"/>
        <end position="766"/>
    </location>
</feature>
<evidence type="ECO:0000256" key="3">
    <source>
        <dbReference type="ARBA" id="ARBA00022485"/>
    </source>
</evidence>
<dbReference type="InterPro" id="IPR002880">
    <property type="entry name" value="Pyrv_Fd/Flavodoxin_OxRdtase_N"/>
</dbReference>
<proteinExistence type="inferred from homology"/>
<evidence type="ECO:0000256" key="11">
    <source>
        <dbReference type="PIRSR" id="PIRSR000159-2"/>
    </source>
</evidence>
<feature type="site" description="Important for catalytic activity" evidence="11">
    <location>
        <position position="1010"/>
    </location>
</feature>
<dbReference type="SUPFAM" id="SSF52922">
    <property type="entry name" value="TK C-terminal domain-like"/>
    <property type="match status" value="1"/>
</dbReference>
<dbReference type="EMBL" id="DVOL01000098">
    <property type="protein sequence ID" value="HIV11400.1"/>
    <property type="molecule type" value="Genomic_DNA"/>
</dbReference>
<evidence type="ECO:0000256" key="5">
    <source>
        <dbReference type="ARBA" id="ARBA00022982"/>
    </source>
</evidence>
<feature type="binding site" evidence="10">
    <location>
        <position position="114"/>
    </location>
    <ligand>
        <name>pyruvate</name>
        <dbReference type="ChEBI" id="CHEBI:15361"/>
    </ligand>
</feature>
<feature type="site" description="Important for catalytic activity" evidence="11">
    <location>
        <position position="64"/>
    </location>
</feature>
<keyword evidence="7 12" id="KW-0408">Iron</keyword>
<dbReference type="SUPFAM" id="SSF52518">
    <property type="entry name" value="Thiamin diphosphate-binding fold (THDP-binding)"/>
    <property type="match status" value="2"/>
</dbReference>
<feature type="binding site" evidence="12">
    <location>
        <position position="709"/>
    </location>
    <ligand>
        <name>[4Fe-4S] cluster</name>
        <dbReference type="ChEBI" id="CHEBI:49883"/>
        <label>2</label>
    </ligand>
</feature>
<accession>A0A9D1NRB5</accession>
<feature type="binding site" evidence="12">
    <location>
        <position position="755"/>
    </location>
    <ligand>
        <name>[4Fe-4S] cluster</name>
        <dbReference type="ChEBI" id="CHEBI:49883"/>
        <label>2</label>
    </ligand>
</feature>
<dbReference type="Pfam" id="PF10371">
    <property type="entry name" value="EKR"/>
    <property type="match status" value="1"/>
</dbReference>
<keyword evidence="3 12" id="KW-0004">4Fe-4S</keyword>
<feature type="binding site" evidence="10">
    <location>
        <position position="31"/>
    </location>
    <ligand>
        <name>pyruvate</name>
        <dbReference type="ChEBI" id="CHEBI:15361"/>
    </ligand>
</feature>
<keyword evidence="6 9" id="KW-0560">Oxidoreductase</keyword>
<feature type="binding site" evidence="10">
    <location>
        <position position="831"/>
    </location>
    <ligand>
        <name>thiamine diphosphate</name>
        <dbReference type="ChEBI" id="CHEBI:58937"/>
    </ligand>
</feature>
<feature type="binding site" evidence="12">
    <location>
        <position position="765"/>
    </location>
    <ligand>
        <name>[4Fe-4S] cluster</name>
        <dbReference type="ChEBI" id="CHEBI:49883"/>
        <label>1</label>
    </ligand>
</feature>
<evidence type="ECO:0000256" key="7">
    <source>
        <dbReference type="ARBA" id="ARBA00023004"/>
    </source>
</evidence>
<dbReference type="FunFam" id="3.40.920.10:FF:000001">
    <property type="entry name" value="Pyruvate:ferredoxin (Flavodoxin) oxidoreductase"/>
    <property type="match status" value="1"/>
</dbReference>
<dbReference type="Gene3D" id="4.10.780.10">
    <property type="entry name" value="Pyruvate-flavodoxin oxidoreductase, EKR domain"/>
    <property type="match status" value="1"/>
</dbReference>
<feature type="binding site" evidence="10">
    <location>
        <begin position="1005"/>
        <end position="1010"/>
    </location>
    <ligand>
        <name>thiamine diphosphate</name>
        <dbReference type="ChEBI" id="CHEBI:58937"/>
    </ligand>
</feature>
<dbReference type="Pfam" id="PF01558">
    <property type="entry name" value="POR"/>
    <property type="match status" value="1"/>
</dbReference>
<feature type="binding site" evidence="12">
    <location>
        <position position="702"/>
    </location>
    <ligand>
        <name>[4Fe-4S] cluster</name>
        <dbReference type="ChEBI" id="CHEBI:49883"/>
        <label>1</label>
    </ligand>
</feature>
<dbReference type="FunFam" id="3.40.50.970:FF:000012">
    <property type="entry name" value="Pyruvate:ferredoxin (Flavodoxin) oxidoreductase"/>
    <property type="match status" value="1"/>
</dbReference>
<dbReference type="PANTHER" id="PTHR32154">
    <property type="entry name" value="PYRUVATE-FLAVODOXIN OXIDOREDUCTASE-RELATED"/>
    <property type="match status" value="1"/>
</dbReference>
<dbReference type="InterPro" id="IPR029061">
    <property type="entry name" value="THDP-binding"/>
</dbReference>
<evidence type="ECO:0000256" key="8">
    <source>
        <dbReference type="ARBA" id="ARBA00023014"/>
    </source>
</evidence>
<dbReference type="InterPro" id="IPR017896">
    <property type="entry name" value="4Fe4S_Fe-S-bd"/>
</dbReference>
<feature type="binding site" evidence="12">
    <location>
        <position position="1085"/>
    </location>
    <ligand>
        <name>[4Fe-4S] cluster</name>
        <dbReference type="ChEBI" id="CHEBI:49883"/>
        <label>3</label>
    </ligand>
</feature>
<evidence type="ECO:0000256" key="4">
    <source>
        <dbReference type="ARBA" id="ARBA00022723"/>
    </source>
</evidence>
<dbReference type="NCBIfam" id="TIGR02176">
    <property type="entry name" value="pyruv_ox_red"/>
    <property type="match status" value="1"/>
</dbReference>
<dbReference type="InterPro" id="IPR011895">
    <property type="entry name" value="Pyrv_flavodox_OxRed"/>
</dbReference>
<name>A0A9D1NRB5_9FIRM</name>
<dbReference type="PIRSF" id="PIRSF000159">
    <property type="entry name" value="NifJ"/>
    <property type="match status" value="1"/>
</dbReference>
<feature type="binding site" evidence="12">
    <location>
        <position position="699"/>
    </location>
    <ligand>
        <name>[4Fe-4S] cluster</name>
        <dbReference type="ChEBI" id="CHEBI:49883"/>
        <label>1</label>
    </ligand>
</feature>
<feature type="binding site" evidence="10">
    <location>
        <begin position="976"/>
        <end position="979"/>
    </location>
    <ligand>
        <name>thiamine diphosphate</name>
        <dbReference type="ChEBI" id="CHEBI:58937"/>
    </ligand>
</feature>
<dbReference type="Pfam" id="PF17147">
    <property type="entry name" value="PFOR_II"/>
    <property type="match status" value="1"/>
</dbReference>
<evidence type="ECO:0000259" key="13">
    <source>
        <dbReference type="PROSITE" id="PS51379"/>
    </source>
</evidence>
<dbReference type="SUPFAM" id="SSF54862">
    <property type="entry name" value="4Fe-4S ferredoxins"/>
    <property type="match status" value="1"/>
</dbReference>
<evidence type="ECO:0000256" key="10">
    <source>
        <dbReference type="PIRSR" id="PIRSR000159-1"/>
    </source>
</evidence>
<keyword evidence="2 9" id="KW-0813">Transport</keyword>
<dbReference type="InterPro" id="IPR019752">
    <property type="entry name" value="Pyrv/ketoisovalerate_OxRed_cat"/>
</dbReference>
<keyword evidence="5 9" id="KW-0249">Electron transport</keyword>
<evidence type="ECO:0000256" key="1">
    <source>
        <dbReference type="ARBA" id="ARBA00009032"/>
    </source>
</evidence>
<dbReference type="FunFam" id="3.30.70.20:FF:000022">
    <property type="entry name" value="Pyruvate:ferredoxin (Flavodoxin) oxidoreductase"/>
    <property type="match status" value="1"/>
</dbReference>
<dbReference type="Gene3D" id="3.40.920.10">
    <property type="entry name" value="Pyruvate-ferredoxin oxidoreductase, PFOR, domain III"/>
    <property type="match status" value="1"/>
</dbReference>
<dbReference type="Pfam" id="PF02775">
    <property type="entry name" value="TPP_enzyme_C"/>
    <property type="match status" value="1"/>
</dbReference>
<comment type="caution">
    <text evidence="14">The sequence shown here is derived from an EMBL/GenBank/DDBJ whole genome shotgun (WGS) entry which is preliminary data.</text>
</comment>
<dbReference type="Proteomes" id="UP000823960">
    <property type="component" value="Unassembled WGS sequence"/>
</dbReference>
<keyword evidence="14" id="KW-0670">Pyruvate</keyword>
<dbReference type="InterPro" id="IPR037112">
    <property type="entry name" value="Pyrv-flavodox_OxR_EKR_sf"/>
</dbReference>
<keyword evidence="8 12" id="KW-0411">Iron-sulfur</keyword>
<feature type="binding site" evidence="12">
    <location>
        <position position="705"/>
    </location>
    <ligand>
        <name>[4Fe-4S] cluster</name>
        <dbReference type="ChEBI" id="CHEBI:49883"/>
        <label>1</label>
    </ligand>
</feature>
<dbReference type="EC" id="1.2.7.1" evidence="9"/>
<dbReference type="InterPro" id="IPR033412">
    <property type="entry name" value="PFOR_II"/>
</dbReference>
<dbReference type="Gene3D" id="3.40.50.920">
    <property type="match status" value="1"/>
</dbReference>
<dbReference type="InterPro" id="IPR009014">
    <property type="entry name" value="Transketo_C/PFOR_II"/>
</dbReference>